<feature type="region of interest" description="Disordered" evidence="1">
    <location>
        <begin position="102"/>
        <end position="172"/>
    </location>
</feature>
<dbReference type="SUPFAM" id="SSF52113">
    <property type="entry name" value="BRCT domain"/>
    <property type="match status" value="1"/>
</dbReference>
<evidence type="ECO:0000313" key="4">
    <source>
        <dbReference type="Proteomes" id="UP000182658"/>
    </source>
</evidence>
<evidence type="ECO:0000259" key="2">
    <source>
        <dbReference type="PROSITE" id="PS50172"/>
    </source>
</evidence>
<organism evidence="3 4">
    <name type="scientific">Coniochaeta ligniaria NRRL 30616</name>
    <dbReference type="NCBI Taxonomy" id="1408157"/>
    <lineage>
        <taxon>Eukaryota</taxon>
        <taxon>Fungi</taxon>
        <taxon>Dikarya</taxon>
        <taxon>Ascomycota</taxon>
        <taxon>Pezizomycotina</taxon>
        <taxon>Sordariomycetes</taxon>
        <taxon>Sordariomycetidae</taxon>
        <taxon>Coniochaetales</taxon>
        <taxon>Coniochaetaceae</taxon>
        <taxon>Coniochaeta</taxon>
    </lineage>
</organism>
<keyword evidence="4" id="KW-1185">Reference proteome</keyword>
<feature type="domain" description="BRCT" evidence="2">
    <location>
        <begin position="172"/>
        <end position="278"/>
    </location>
</feature>
<accession>A0A1J7JNW7</accession>
<proteinExistence type="predicted"/>
<dbReference type="InterPro" id="IPR001357">
    <property type="entry name" value="BRCT_dom"/>
</dbReference>
<dbReference type="InterPro" id="IPR036420">
    <property type="entry name" value="BRCT_dom_sf"/>
</dbReference>
<dbReference type="AlphaFoldDB" id="A0A1J7JNW7"/>
<protein>
    <recommendedName>
        <fullName evidence="2">BRCT domain-containing protein</fullName>
    </recommendedName>
</protein>
<dbReference type="EMBL" id="KV875095">
    <property type="protein sequence ID" value="OIW31592.1"/>
    <property type="molecule type" value="Genomic_DNA"/>
</dbReference>
<feature type="region of interest" description="Disordered" evidence="1">
    <location>
        <begin position="1"/>
        <end position="46"/>
    </location>
</feature>
<feature type="compositionally biased region" description="Basic and acidic residues" evidence="1">
    <location>
        <begin position="159"/>
        <end position="171"/>
    </location>
</feature>
<sequence length="311" mass="33206">MAPPKPPVPRAADANLSRVFDPWNSVGSGHQRPETKGPGGWRESRAMKMNSQLVAGNSGGERIHDTVGEGSLDFDDKRKVFIPKEVRARAMCSVVDMLRRQGSGAASEKDSSSLAGSRSLSAGSAGPRNSVSPVKTEQGGKEESILSNGTAAVIEDTQMDDRRPDEEEPQPRKRKIFDNLVIYVNGSTHPIISDYKLKHLLAENGARMSFHLGRRQVTHVILGRPASVGHGAGGGLAGGKLEKEIRSVGGCGIKYVGVEWVLESIKAGKRLPEARFANLKVAPRGQQSVYGAFAGAKSAVSASSQRQLPHS</sequence>
<dbReference type="Proteomes" id="UP000182658">
    <property type="component" value="Unassembled WGS sequence"/>
</dbReference>
<dbReference type="InParanoid" id="A0A1J7JNW7"/>
<feature type="compositionally biased region" description="Low complexity" evidence="1">
    <location>
        <begin position="112"/>
        <end position="126"/>
    </location>
</feature>
<evidence type="ECO:0000313" key="3">
    <source>
        <dbReference type="EMBL" id="OIW31592.1"/>
    </source>
</evidence>
<evidence type="ECO:0000256" key="1">
    <source>
        <dbReference type="SAM" id="MobiDB-lite"/>
    </source>
</evidence>
<name>A0A1J7JNW7_9PEZI</name>
<gene>
    <name evidence="3" type="ORF">CONLIGDRAFT_678062</name>
</gene>
<dbReference type="Gene3D" id="3.40.50.10190">
    <property type="entry name" value="BRCT domain"/>
    <property type="match status" value="1"/>
</dbReference>
<dbReference type="PROSITE" id="PS50172">
    <property type="entry name" value="BRCT"/>
    <property type="match status" value="1"/>
</dbReference>
<reference evidence="3 4" key="1">
    <citation type="submission" date="2016-10" db="EMBL/GenBank/DDBJ databases">
        <title>Draft genome sequence of Coniochaeta ligniaria NRRL30616, a lignocellulolytic fungus for bioabatement of inhibitors in plant biomass hydrolysates.</title>
        <authorList>
            <consortium name="DOE Joint Genome Institute"/>
            <person name="Jimenez D.J."/>
            <person name="Hector R.E."/>
            <person name="Riley R."/>
            <person name="Sun H."/>
            <person name="Grigoriev I.V."/>
            <person name="Van Elsas J.D."/>
            <person name="Nichols N.N."/>
        </authorList>
    </citation>
    <scope>NUCLEOTIDE SEQUENCE [LARGE SCALE GENOMIC DNA]</scope>
    <source>
        <strain evidence="3 4">NRRL 30616</strain>
    </source>
</reference>
<dbReference type="OrthoDB" id="427711at2759"/>